<dbReference type="EnsemblPlants" id="Zm00001eb032890_T001">
    <property type="protein sequence ID" value="Zm00001eb032890_P001"/>
    <property type="gene ID" value="Zm00001eb032890"/>
</dbReference>
<dbReference type="PANTHER" id="PTHR33696">
    <property type="entry name" value="T22J18.15-RELATED"/>
    <property type="match status" value="1"/>
</dbReference>
<organism evidence="2 3">
    <name type="scientific">Zea mays</name>
    <name type="common">Maize</name>
    <dbReference type="NCBI Taxonomy" id="4577"/>
    <lineage>
        <taxon>Eukaryota</taxon>
        <taxon>Viridiplantae</taxon>
        <taxon>Streptophyta</taxon>
        <taxon>Embryophyta</taxon>
        <taxon>Tracheophyta</taxon>
        <taxon>Spermatophyta</taxon>
        <taxon>Magnoliopsida</taxon>
        <taxon>Liliopsida</taxon>
        <taxon>Poales</taxon>
        <taxon>Poaceae</taxon>
        <taxon>PACMAD clade</taxon>
        <taxon>Panicoideae</taxon>
        <taxon>Andropogonodae</taxon>
        <taxon>Andropogoneae</taxon>
        <taxon>Tripsacinae</taxon>
        <taxon>Zea</taxon>
    </lineage>
</organism>
<evidence type="ECO:0000313" key="2">
    <source>
        <dbReference type="EnsemblPlants" id="Zm00001eb032890_P001"/>
    </source>
</evidence>
<evidence type="ECO:0000256" key="1">
    <source>
        <dbReference type="SAM" id="MobiDB-lite"/>
    </source>
</evidence>
<keyword evidence="3" id="KW-1185">Reference proteome</keyword>
<reference evidence="3" key="1">
    <citation type="submission" date="2015-12" db="EMBL/GenBank/DDBJ databases">
        <title>Update maize B73 reference genome by single molecule sequencing technologies.</title>
        <authorList>
            <consortium name="Maize Genome Sequencing Project"/>
            <person name="Ware D."/>
        </authorList>
    </citation>
    <scope>NUCLEOTIDE SEQUENCE [LARGE SCALE GENOMIC DNA]</scope>
    <source>
        <strain evidence="3">cv. B73</strain>
    </source>
</reference>
<sequence length="240" mass="25028">MTTITTTTIAITCCTSPKCQCSADNLLSLERQPPFFPPSSTSVWVSSHQETHTRQRDNPFQYTNRTAGHSLRVPTMGQQEEVAAVQKPPAAAVVFTWEPVVTVTAKRPEGGVGDTTAVITPAGSPTTKAARRLAVPPPPGRAAARSLSSRAGGRAVRPEDDPFLAAYLACTKSGSRGGGGGGDAGGTGTGTGTGAPRQRQGWSRFAWARLGLSCKSSAGAVERSMVKLAKRPEAVDPRDA</sequence>
<reference evidence="2" key="2">
    <citation type="submission" date="2019-07" db="EMBL/GenBank/DDBJ databases">
        <authorList>
            <person name="Seetharam A."/>
            <person name="Woodhouse M."/>
            <person name="Cannon E."/>
        </authorList>
    </citation>
    <scope>NUCLEOTIDE SEQUENCE [LARGE SCALE GENOMIC DNA]</scope>
    <source>
        <strain evidence="2">cv. B73</strain>
    </source>
</reference>
<feature type="region of interest" description="Disordered" evidence="1">
    <location>
        <begin position="174"/>
        <end position="200"/>
    </location>
</feature>
<feature type="region of interest" description="Disordered" evidence="1">
    <location>
        <begin position="112"/>
        <end position="158"/>
    </location>
</feature>
<evidence type="ECO:0000313" key="3">
    <source>
        <dbReference type="Proteomes" id="UP000007305"/>
    </source>
</evidence>
<protein>
    <submittedName>
        <fullName evidence="2">Uncharacterized protein</fullName>
    </submittedName>
</protein>
<dbReference type="PANTHER" id="PTHR33696:SF16">
    <property type="entry name" value="EXPRESSED PROTEIN"/>
    <property type="match status" value="1"/>
</dbReference>
<dbReference type="AlphaFoldDB" id="A0A804LSD6"/>
<dbReference type="Proteomes" id="UP000007305">
    <property type="component" value="Chromosome 1"/>
</dbReference>
<accession>A0A804LSD6</accession>
<dbReference type="Gramene" id="Zm00001eb032890_T001">
    <property type="protein sequence ID" value="Zm00001eb032890_P001"/>
    <property type="gene ID" value="Zm00001eb032890"/>
</dbReference>
<keyword evidence="4" id="KW-1267">Proteomics identification</keyword>
<dbReference type="InParanoid" id="A0A804LSD6"/>
<evidence type="ECO:0007829" key="4">
    <source>
        <dbReference type="PeptideAtlas" id="A0A804LSD6"/>
    </source>
</evidence>
<reference evidence="2" key="3">
    <citation type="submission" date="2021-05" db="UniProtKB">
        <authorList>
            <consortium name="EnsemblPlants"/>
        </authorList>
    </citation>
    <scope>IDENTIFICATION</scope>
    <source>
        <strain evidence="2">cv. B73</strain>
    </source>
</reference>
<name>A0A804LSD6_MAIZE</name>
<proteinExistence type="evidence at protein level"/>
<feature type="compositionally biased region" description="Gly residues" evidence="1">
    <location>
        <begin position="175"/>
        <end position="193"/>
    </location>
</feature>
<feature type="compositionally biased region" description="Low complexity" evidence="1">
    <location>
        <begin position="141"/>
        <end position="155"/>
    </location>
</feature>